<dbReference type="RefSeq" id="XP_027206286.1">
    <property type="nucleotide sequence ID" value="XM_027350485.1"/>
</dbReference>
<dbReference type="AlphaFoldDB" id="A0A6P6YN10"/>
<dbReference type="KEGG" id="dpte:113799789"/>
<dbReference type="Proteomes" id="UP000515146">
    <property type="component" value="Unplaced"/>
</dbReference>
<dbReference type="OMA" id="QNEYIPV"/>
<name>A0A6P6YN10_DERPT</name>
<evidence type="ECO:0000313" key="1">
    <source>
        <dbReference type="Proteomes" id="UP000515146"/>
    </source>
</evidence>
<keyword evidence="1" id="KW-1185">Reference proteome</keyword>
<evidence type="ECO:0000313" key="2">
    <source>
        <dbReference type="RefSeq" id="XP_027206286.1"/>
    </source>
</evidence>
<protein>
    <submittedName>
        <fullName evidence="2">Uncharacterized protein LOC113799789</fullName>
    </submittedName>
</protein>
<gene>
    <name evidence="2" type="primary">LOC113799789</name>
</gene>
<sequence>MNNTRVVFLFITSVISLVLFVVLVMQGAPWNNIQIFILSVIIIILIASLVGFIFAAIRNYCWTTNISYGNPTPTTLYTNPPPIGSAEAEFQNEYIPVFPMRQLQPRVDLDKPY</sequence>
<proteinExistence type="predicted"/>
<accession>A0A6P6YN10</accession>
<organism evidence="1 2">
    <name type="scientific">Dermatophagoides pteronyssinus</name>
    <name type="common">European house dust mite</name>
    <dbReference type="NCBI Taxonomy" id="6956"/>
    <lineage>
        <taxon>Eukaryota</taxon>
        <taxon>Metazoa</taxon>
        <taxon>Ecdysozoa</taxon>
        <taxon>Arthropoda</taxon>
        <taxon>Chelicerata</taxon>
        <taxon>Arachnida</taxon>
        <taxon>Acari</taxon>
        <taxon>Acariformes</taxon>
        <taxon>Sarcoptiformes</taxon>
        <taxon>Astigmata</taxon>
        <taxon>Psoroptidia</taxon>
        <taxon>Analgoidea</taxon>
        <taxon>Pyroglyphidae</taxon>
        <taxon>Dermatophagoidinae</taxon>
        <taxon>Dermatophagoides</taxon>
    </lineage>
</organism>
<dbReference type="OrthoDB" id="6510657at2759"/>
<reference evidence="2" key="1">
    <citation type="submission" date="2025-08" db="UniProtKB">
        <authorList>
            <consortium name="RefSeq"/>
        </authorList>
    </citation>
    <scope>IDENTIFICATION</scope>
    <source>
        <strain evidence="2">Airmid</strain>
    </source>
</reference>
<dbReference type="InParanoid" id="A0A6P6YN10"/>